<dbReference type="Proteomes" id="UP000325434">
    <property type="component" value="Unassembled WGS sequence"/>
</dbReference>
<reference evidence="1" key="1">
    <citation type="submission" date="2019-04" db="EMBL/GenBank/DDBJ databases">
        <title>Friends and foes A comparative genomics study of 23 Aspergillus species from section Flavi.</title>
        <authorList>
            <consortium name="DOE Joint Genome Institute"/>
            <person name="Kjaerbolling I."/>
            <person name="Vesth T."/>
            <person name="Frisvad J.C."/>
            <person name="Nybo J.L."/>
            <person name="Theobald S."/>
            <person name="Kildgaard S."/>
            <person name="Isbrandt T."/>
            <person name="Kuo A."/>
            <person name="Sato A."/>
            <person name="Lyhne E.K."/>
            <person name="Kogle M.E."/>
            <person name="Wiebenga A."/>
            <person name="Kun R.S."/>
            <person name="Lubbers R.J."/>
            <person name="Makela M.R."/>
            <person name="Barry K."/>
            <person name="Chovatia M."/>
            <person name="Clum A."/>
            <person name="Daum C."/>
            <person name="Haridas S."/>
            <person name="He G."/>
            <person name="LaButti K."/>
            <person name="Lipzen A."/>
            <person name="Mondo S."/>
            <person name="Riley R."/>
            <person name="Salamov A."/>
            <person name="Simmons B.A."/>
            <person name="Magnuson J.K."/>
            <person name="Henrissat B."/>
            <person name="Mortensen U.H."/>
            <person name="Larsen T.O."/>
            <person name="Devries R.P."/>
            <person name="Grigoriev I.V."/>
            <person name="Machida M."/>
            <person name="Baker S.E."/>
            <person name="Andersen M.R."/>
        </authorList>
    </citation>
    <scope>NUCLEOTIDE SEQUENCE [LARGE SCALE GENOMIC DNA]</scope>
    <source>
        <strain evidence="1">CBS 121.62</strain>
    </source>
</reference>
<organism evidence="1">
    <name type="scientific">Aspergillus flavus</name>
    <dbReference type="NCBI Taxonomy" id="5059"/>
    <lineage>
        <taxon>Eukaryota</taxon>
        <taxon>Fungi</taxon>
        <taxon>Dikarya</taxon>
        <taxon>Ascomycota</taxon>
        <taxon>Pezizomycotina</taxon>
        <taxon>Eurotiomycetes</taxon>
        <taxon>Eurotiomycetidae</taxon>
        <taxon>Eurotiales</taxon>
        <taxon>Aspergillaceae</taxon>
        <taxon>Aspergillus</taxon>
        <taxon>Aspergillus subgen. Circumdati</taxon>
    </lineage>
</organism>
<proteinExistence type="predicted"/>
<accession>A0A5N6HFL3</accession>
<evidence type="ECO:0000313" key="1">
    <source>
        <dbReference type="EMBL" id="KAB8253331.1"/>
    </source>
</evidence>
<protein>
    <submittedName>
        <fullName evidence="1">Uncharacterized protein</fullName>
    </submittedName>
</protein>
<gene>
    <name evidence="1" type="ORF">BDV35DRAFT_333474</name>
</gene>
<sequence length="112" mass="12540">MFLPKFIRSFALWTILIRVIGYNISTSTTDILPLANRLATSAVNICHIASTTTCENAIQMILTSTGACLTSKLPKAAHILKNRRIYCAKLRSAFAEMLRVLYWIVAPRVMSH</sequence>
<dbReference type="EMBL" id="ML734551">
    <property type="protein sequence ID" value="KAB8253331.1"/>
    <property type="molecule type" value="Genomic_DNA"/>
</dbReference>
<dbReference type="AlphaFoldDB" id="A0A5N6HFL3"/>
<name>A0A5N6HFL3_ASPFL</name>